<dbReference type="RefSeq" id="WP_116689094.1">
    <property type="nucleotide sequence ID" value="NZ_CAWNYD010000015.1"/>
</dbReference>
<dbReference type="EMBL" id="QDDL01000015">
    <property type="protein sequence ID" value="PVZ63576.1"/>
    <property type="molecule type" value="Genomic_DNA"/>
</dbReference>
<proteinExistence type="predicted"/>
<dbReference type="Proteomes" id="UP000244906">
    <property type="component" value="Unassembled WGS sequence"/>
</dbReference>
<protein>
    <submittedName>
        <fullName evidence="1">Uncharacterized protein</fullName>
    </submittedName>
</protein>
<comment type="caution">
    <text evidence="1">The sequence shown here is derived from an EMBL/GenBank/DDBJ whole genome shotgun (WGS) entry which is preliminary data.</text>
</comment>
<accession>A0A2V1GQE4</accession>
<evidence type="ECO:0000313" key="2">
    <source>
        <dbReference type="Proteomes" id="UP000244906"/>
    </source>
</evidence>
<keyword evidence="2" id="KW-1185">Reference proteome</keyword>
<dbReference type="AlphaFoldDB" id="A0A2V1GQE4"/>
<gene>
    <name evidence="1" type="ORF">DC094_21075</name>
</gene>
<evidence type="ECO:0000313" key="1">
    <source>
        <dbReference type="EMBL" id="PVZ63576.1"/>
    </source>
</evidence>
<reference evidence="1 2" key="1">
    <citation type="submission" date="2018-04" db="EMBL/GenBank/DDBJ databases">
        <title>Thalassorhabdus spongiae gen. nov., sp. nov., isolated from a marine sponge in South-West Iceland.</title>
        <authorList>
            <person name="Knobloch S."/>
            <person name="Daussin A."/>
            <person name="Johannsson R."/>
            <person name="Marteinsson V.T."/>
        </authorList>
    </citation>
    <scope>NUCLEOTIDE SEQUENCE [LARGE SCALE GENOMIC DNA]</scope>
    <source>
        <strain evidence="1 2">Hp12</strain>
    </source>
</reference>
<organism evidence="1 2">
    <name type="scientific">Pelagibaculum spongiae</name>
    <dbReference type="NCBI Taxonomy" id="2080658"/>
    <lineage>
        <taxon>Bacteria</taxon>
        <taxon>Pseudomonadati</taxon>
        <taxon>Pseudomonadota</taxon>
        <taxon>Gammaproteobacteria</taxon>
        <taxon>Oceanospirillales</taxon>
        <taxon>Pelagibaculum</taxon>
    </lineage>
</organism>
<name>A0A2V1GQE4_9GAMM</name>
<sequence>MPTFQEQLAQRALDHVILETKVSGVVNLLHYTPYSEDGFKQALARKMEQKRNYVSHSTAHTLQHGSCFTSIEVFEDLLSIIKAFGGADCIGLSYLALKYIRENGGASPRLVFFYIEGEFIAHCCVLFNGNLSFDIKKFNEVDIFKLDDDIIKNLILVDPWLNFHSSLEEYFSKLNDCFEGKLLFSLSESEAVKITDFLKKYERIVVVNPYNIPAAVTVDVDDFSWLLTF</sequence>